<dbReference type="InterPro" id="IPR015410">
    <property type="entry name" value="DUF1985"/>
</dbReference>
<reference evidence="2" key="2">
    <citation type="submission" date="2021-03" db="UniProtKB">
        <authorList>
            <consortium name="EnsemblPlants"/>
        </authorList>
    </citation>
    <scope>IDENTIFICATION</scope>
</reference>
<evidence type="ECO:0000313" key="3">
    <source>
        <dbReference type="Proteomes" id="UP000596661"/>
    </source>
</evidence>
<protein>
    <recommendedName>
        <fullName evidence="1">DUF1985 domain-containing protein</fullName>
    </recommendedName>
</protein>
<proteinExistence type="predicted"/>
<dbReference type="Proteomes" id="UP000596661">
    <property type="component" value="Chromosome 1"/>
</dbReference>
<feature type="domain" description="DUF1985" evidence="1">
    <location>
        <begin position="74"/>
        <end position="203"/>
    </location>
</feature>
<dbReference type="Gramene" id="evm.model.01.1601">
    <property type="protein sequence ID" value="cds.evm.model.01.1601"/>
    <property type="gene ID" value="evm.TU.01.1601"/>
</dbReference>
<dbReference type="PANTHER" id="PTHR48449">
    <property type="entry name" value="DUF1985 DOMAIN-CONTAINING PROTEIN"/>
    <property type="match status" value="1"/>
</dbReference>
<reference evidence="2" key="1">
    <citation type="submission" date="2018-11" db="EMBL/GenBank/DDBJ databases">
        <authorList>
            <person name="Grassa J C."/>
        </authorList>
    </citation>
    <scope>NUCLEOTIDE SEQUENCE [LARGE SCALE GENOMIC DNA]</scope>
</reference>
<name>A0A803NHS8_CANSA</name>
<organism evidence="2 3">
    <name type="scientific">Cannabis sativa</name>
    <name type="common">Hemp</name>
    <name type="synonym">Marijuana</name>
    <dbReference type="NCBI Taxonomy" id="3483"/>
    <lineage>
        <taxon>Eukaryota</taxon>
        <taxon>Viridiplantae</taxon>
        <taxon>Streptophyta</taxon>
        <taxon>Embryophyta</taxon>
        <taxon>Tracheophyta</taxon>
        <taxon>Spermatophyta</taxon>
        <taxon>Magnoliopsida</taxon>
        <taxon>eudicotyledons</taxon>
        <taxon>Gunneridae</taxon>
        <taxon>Pentapetalae</taxon>
        <taxon>rosids</taxon>
        <taxon>fabids</taxon>
        <taxon>Rosales</taxon>
        <taxon>Cannabaceae</taxon>
        <taxon>Cannabis</taxon>
    </lineage>
</organism>
<evidence type="ECO:0000313" key="2">
    <source>
        <dbReference type="EnsemblPlants" id="cds.evm.model.01.1601"/>
    </source>
</evidence>
<dbReference type="AlphaFoldDB" id="A0A803NHS8"/>
<evidence type="ECO:0000259" key="1">
    <source>
        <dbReference type="Pfam" id="PF09331"/>
    </source>
</evidence>
<dbReference type="EMBL" id="UZAU01000041">
    <property type="status" value="NOT_ANNOTATED_CDS"/>
    <property type="molecule type" value="Genomic_DNA"/>
</dbReference>
<dbReference type="PANTHER" id="PTHR48449:SF1">
    <property type="entry name" value="DUF1985 DOMAIN-CONTAINING PROTEIN"/>
    <property type="match status" value="1"/>
</dbReference>
<sequence length="217" mass="25734">MHMAPKLKLSLSDHFTSRLTYRGSNRFKDIKTTFEKYKLTEQVKVSPFKPFLEGRELNFSSALVHNVLLRKMKFNKEKEDEIWLYVGKTDLRFGRTEVGLITCLNMGTPPTYEKIQAKSSDCLLRMYFEGKGSVHLDTLMLQMEIWEDKDDVYKLKLCVFIKGVLVLKDGNIIVWPDMLKFVDDLEFFKYQWREHTFCKLMSSINKDMMHYKQTVKK</sequence>
<accession>A0A803NHS8</accession>
<dbReference type="EnsemblPlants" id="evm.model.01.1601">
    <property type="protein sequence ID" value="cds.evm.model.01.1601"/>
    <property type="gene ID" value="evm.TU.01.1601"/>
</dbReference>
<dbReference type="Pfam" id="PF09331">
    <property type="entry name" value="DUF1985"/>
    <property type="match status" value="1"/>
</dbReference>
<keyword evidence="3" id="KW-1185">Reference proteome</keyword>